<proteinExistence type="inferred from homology"/>
<keyword evidence="6" id="KW-0732">Signal</keyword>
<evidence type="ECO:0000313" key="17">
    <source>
        <dbReference type="EMBL" id="PYD55651.1"/>
    </source>
</evidence>
<evidence type="ECO:0000259" key="16">
    <source>
        <dbReference type="Pfam" id="PF07715"/>
    </source>
</evidence>
<evidence type="ECO:0000256" key="6">
    <source>
        <dbReference type="ARBA" id="ARBA00022729"/>
    </source>
</evidence>
<evidence type="ECO:0000256" key="3">
    <source>
        <dbReference type="ARBA" id="ARBA00022452"/>
    </source>
</evidence>
<evidence type="ECO:0000256" key="14">
    <source>
        <dbReference type="SAM" id="MobiDB-lite"/>
    </source>
</evidence>
<evidence type="ECO:0000256" key="7">
    <source>
        <dbReference type="ARBA" id="ARBA00023004"/>
    </source>
</evidence>
<keyword evidence="3 12" id="KW-1134">Transmembrane beta strand</keyword>
<protein>
    <submittedName>
        <fullName evidence="17">TonB-dependent receptor</fullName>
    </submittedName>
</protein>
<feature type="region of interest" description="Disordered" evidence="14">
    <location>
        <begin position="1"/>
        <end position="45"/>
    </location>
</feature>
<comment type="caution">
    <text evidence="17">The sequence shown here is derived from an EMBL/GenBank/DDBJ whole genome shotgun (WGS) entry which is preliminary data.</text>
</comment>
<dbReference type="InterPro" id="IPR012910">
    <property type="entry name" value="Plug_dom"/>
</dbReference>
<feature type="compositionally biased region" description="Polar residues" evidence="14">
    <location>
        <begin position="18"/>
        <end position="45"/>
    </location>
</feature>
<accession>A0A318PEK7</accession>
<dbReference type="Gene3D" id="2.40.170.20">
    <property type="entry name" value="TonB-dependent receptor, beta-barrel domain"/>
    <property type="match status" value="1"/>
</dbReference>
<evidence type="ECO:0000256" key="2">
    <source>
        <dbReference type="ARBA" id="ARBA00022448"/>
    </source>
</evidence>
<dbReference type="InterPro" id="IPR000531">
    <property type="entry name" value="Beta-barrel_TonB"/>
</dbReference>
<dbReference type="InterPro" id="IPR037066">
    <property type="entry name" value="Plug_dom_sf"/>
</dbReference>
<evidence type="ECO:0000256" key="5">
    <source>
        <dbReference type="ARBA" id="ARBA00022692"/>
    </source>
</evidence>
<evidence type="ECO:0000256" key="9">
    <source>
        <dbReference type="ARBA" id="ARBA00023077"/>
    </source>
</evidence>
<dbReference type="InterPro" id="IPR036942">
    <property type="entry name" value="Beta-barrel_TonB_sf"/>
</dbReference>
<evidence type="ECO:0000256" key="12">
    <source>
        <dbReference type="PROSITE-ProRule" id="PRU01360"/>
    </source>
</evidence>
<dbReference type="Proteomes" id="UP000248257">
    <property type="component" value="Unassembled WGS sequence"/>
</dbReference>
<evidence type="ECO:0000256" key="10">
    <source>
        <dbReference type="ARBA" id="ARBA00023136"/>
    </source>
</evidence>
<dbReference type="Pfam" id="PF00593">
    <property type="entry name" value="TonB_dep_Rec_b-barrel"/>
    <property type="match status" value="1"/>
</dbReference>
<dbReference type="PROSITE" id="PS52016">
    <property type="entry name" value="TONB_DEPENDENT_REC_3"/>
    <property type="match status" value="1"/>
</dbReference>
<evidence type="ECO:0000256" key="8">
    <source>
        <dbReference type="ARBA" id="ARBA00023065"/>
    </source>
</evidence>
<keyword evidence="18" id="KW-1185">Reference proteome</keyword>
<sequence length="782" mass="85913">MSATLAADVKKPEKSTTKHIVTSTGKQKTTHAGTATLKPSSETLQVSSARVRTHGAEQAITRDTLNKFVSGTSPLQVLGQTTPGVNFGSDDAFGLDTYANALYVRGFNESQIGFTLDGIPLGEQRYQVWNGLSIDQAQIQENISGMTLSQGAGALETPSAQTLGGAIAFTTSNPADKAGGRVGQTFGSYNMFRTFARVDSGVLNSTGTKFYVAYARTAQNLWKGYGDQDDQQVNFKLVQPIKDIGSITAVFDYSNFTQYAYMGLTKGMWEKLGRNTTYLKPNYALAKEYAAGVHSGVVPPGLQGITSSELGDFAYDAARVQRNYLSAITGNFQIFPNVNMNTVAYAQVSSGNYDGTNPFLTSPSSGVPMALGSGHIGVRRIGFTHGYKIKAGKNLISTGLWYENDSFSYPMRLYEDGVDAAHASKSGLLASQATTWFDDEFSTNTFQFYLQDTYHIRPHMTFTAGFRSLLQDTHGGTSIDNSASLSAWNVYYSHPAEGSMTAANAFLPHFNYDYEFLRHHEIYIDIAENMHAYDYNTQSSSGTAWGALGTSAQSAQTVFNQNKKLLKPERTWNYVIGYRYNSKFLSASADFYHTDYYNRLAAITEGSTGNTYGAFVNVGRETMNGADVQAEIRPAKGLAFMNSFSWNDAQYEDSHLPYGGSTVNIKGKHQVYYPKFMYKTNVSYNYQRATFNFNVTYTSSRYMTYTNDEKIPAYWSSNLNMSYDFGKIGFAQNIKSSFGISNLFNKNYLAGVYGAASVSGDNNANLFVAAPREFFGTISASF</sequence>
<evidence type="ECO:0000259" key="15">
    <source>
        <dbReference type="Pfam" id="PF00593"/>
    </source>
</evidence>
<keyword evidence="9 13" id="KW-0798">TonB box</keyword>
<dbReference type="Pfam" id="PF07715">
    <property type="entry name" value="Plug"/>
    <property type="match status" value="1"/>
</dbReference>
<keyword evidence="4" id="KW-0410">Iron transport</keyword>
<name>A0A318PEK7_KOMXY</name>
<gene>
    <name evidence="17" type="ORF">CFR75_15355</name>
</gene>
<keyword evidence="10 12" id="KW-0472">Membrane</keyword>
<dbReference type="STRING" id="1220579.GCA_001571345_02852"/>
<keyword evidence="11 12" id="KW-0998">Cell outer membrane</keyword>
<keyword evidence="8" id="KW-0406">Ion transport</keyword>
<feature type="domain" description="TonB-dependent receptor plug" evidence="16">
    <location>
        <begin position="53"/>
        <end position="136"/>
    </location>
</feature>
<dbReference type="Gene3D" id="2.170.130.10">
    <property type="entry name" value="TonB-dependent receptor, plug domain"/>
    <property type="match status" value="1"/>
</dbReference>
<dbReference type="GO" id="GO:0009279">
    <property type="term" value="C:cell outer membrane"/>
    <property type="evidence" value="ECO:0007669"/>
    <property type="project" value="UniProtKB-SubCell"/>
</dbReference>
<dbReference type="GO" id="GO:0015344">
    <property type="term" value="F:siderophore uptake transmembrane transporter activity"/>
    <property type="evidence" value="ECO:0007669"/>
    <property type="project" value="TreeGrafter"/>
</dbReference>
<evidence type="ECO:0000256" key="13">
    <source>
        <dbReference type="RuleBase" id="RU003357"/>
    </source>
</evidence>
<dbReference type="EMBL" id="NKUC01000059">
    <property type="protein sequence ID" value="PYD55651.1"/>
    <property type="molecule type" value="Genomic_DNA"/>
</dbReference>
<dbReference type="PANTHER" id="PTHR32552">
    <property type="entry name" value="FERRICHROME IRON RECEPTOR-RELATED"/>
    <property type="match status" value="1"/>
</dbReference>
<keyword evidence="17" id="KW-0675">Receptor</keyword>
<keyword evidence="5 12" id="KW-0812">Transmembrane</keyword>
<keyword evidence="7" id="KW-0408">Iron</keyword>
<comment type="similarity">
    <text evidence="12 13">Belongs to the TonB-dependent receptor family.</text>
</comment>
<comment type="subcellular location">
    <subcellularLocation>
        <location evidence="1 12">Cell outer membrane</location>
        <topology evidence="1 12">Multi-pass membrane protein</topology>
    </subcellularLocation>
</comment>
<dbReference type="InterPro" id="IPR039426">
    <property type="entry name" value="TonB-dep_rcpt-like"/>
</dbReference>
<organism evidence="17 18">
    <name type="scientific">Komagataeibacter xylinus</name>
    <name type="common">Gluconacetobacter xylinus</name>
    <dbReference type="NCBI Taxonomy" id="28448"/>
    <lineage>
        <taxon>Bacteria</taxon>
        <taxon>Pseudomonadati</taxon>
        <taxon>Pseudomonadota</taxon>
        <taxon>Alphaproteobacteria</taxon>
        <taxon>Acetobacterales</taxon>
        <taxon>Acetobacteraceae</taxon>
        <taxon>Komagataeibacter</taxon>
    </lineage>
</organism>
<reference evidence="17 18" key="1">
    <citation type="submission" date="2017-07" db="EMBL/GenBank/DDBJ databases">
        <title>A draft genome sequence of Komagataeibacter xylinus LMG 1515.</title>
        <authorList>
            <person name="Skraban J."/>
            <person name="Cleenwerck I."/>
            <person name="Vandamme P."/>
            <person name="Trcek J."/>
        </authorList>
    </citation>
    <scope>NUCLEOTIDE SEQUENCE [LARGE SCALE GENOMIC DNA]</scope>
    <source>
        <strain evidence="17 18">LMG 1515</strain>
    </source>
</reference>
<evidence type="ECO:0000256" key="4">
    <source>
        <dbReference type="ARBA" id="ARBA00022496"/>
    </source>
</evidence>
<feature type="domain" description="TonB-dependent receptor-like beta-barrel" evidence="15">
    <location>
        <begin position="314"/>
        <end position="743"/>
    </location>
</feature>
<keyword evidence="2 12" id="KW-0813">Transport</keyword>
<dbReference type="PANTHER" id="PTHR32552:SF89">
    <property type="entry name" value="CATECHOLATE SIDEROPHORE RECEPTOR FIU"/>
    <property type="match status" value="1"/>
</dbReference>
<dbReference type="SUPFAM" id="SSF56935">
    <property type="entry name" value="Porins"/>
    <property type="match status" value="1"/>
</dbReference>
<evidence type="ECO:0000256" key="11">
    <source>
        <dbReference type="ARBA" id="ARBA00023237"/>
    </source>
</evidence>
<evidence type="ECO:0000256" key="1">
    <source>
        <dbReference type="ARBA" id="ARBA00004571"/>
    </source>
</evidence>
<dbReference type="AlphaFoldDB" id="A0A318PEK7"/>
<evidence type="ECO:0000313" key="18">
    <source>
        <dbReference type="Proteomes" id="UP000248257"/>
    </source>
</evidence>
<dbReference type="OrthoDB" id="7223138at2"/>